<dbReference type="InterPro" id="IPR036439">
    <property type="entry name" value="Dockerin_dom_sf"/>
</dbReference>
<dbReference type="GO" id="GO:0005509">
    <property type="term" value="F:calcium ion binding"/>
    <property type="evidence" value="ECO:0007669"/>
    <property type="project" value="InterPro"/>
</dbReference>
<dbReference type="EMBL" id="BARS01014927">
    <property type="protein sequence ID" value="GAF98160.1"/>
    <property type="molecule type" value="Genomic_DNA"/>
</dbReference>
<dbReference type="InterPro" id="IPR002105">
    <property type="entry name" value="Dockerin_1_rpt"/>
</dbReference>
<dbReference type="Pfam" id="PF00404">
    <property type="entry name" value="Dockerin_1"/>
    <property type="match status" value="1"/>
</dbReference>
<dbReference type="PROSITE" id="PS51766">
    <property type="entry name" value="DOCKERIN"/>
    <property type="match status" value="1"/>
</dbReference>
<evidence type="ECO:0000259" key="3">
    <source>
        <dbReference type="PROSITE" id="PS51766"/>
    </source>
</evidence>
<gene>
    <name evidence="4" type="ORF">S01H1_24790</name>
</gene>
<dbReference type="AlphaFoldDB" id="X0VC47"/>
<dbReference type="GO" id="GO:0004553">
    <property type="term" value="F:hydrolase activity, hydrolyzing O-glycosyl compounds"/>
    <property type="evidence" value="ECO:0007669"/>
    <property type="project" value="InterPro"/>
</dbReference>
<dbReference type="PROSITE" id="PS00018">
    <property type="entry name" value="EF_HAND_1"/>
    <property type="match status" value="2"/>
</dbReference>
<comment type="caution">
    <text evidence="4">The sequence shown here is derived from an EMBL/GenBank/DDBJ whole genome shotgun (WGS) entry which is preliminary data.</text>
</comment>
<dbReference type="InterPro" id="IPR018247">
    <property type="entry name" value="EF_Hand_1_Ca_BS"/>
</dbReference>
<dbReference type="Gene3D" id="4.10.1080.10">
    <property type="entry name" value="TSP type-3 repeat"/>
    <property type="match status" value="1"/>
</dbReference>
<sequence length="213" mass="22770">TVWNGSDWIWGKIQGLPTDEITAIAIDLSKRPGVIYVGTLSAGVFFSRDSGNSWTTFNEDLGDLHITKLAISETEPKMLYAGTAYGGVWSRVIAILDTDGDGVPDEIDNCPTIFNIGQLDDDNDLVGNLCDNCSVLSNADQRDTDDDGFGNMCDADLNNDGLVTVTDFLILRGVLNTADQDADLNGDGLVTVTDFLILRGQLNQPPGPSGLAP</sequence>
<feature type="domain" description="Dockerin" evidence="3">
    <location>
        <begin position="150"/>
        <end position="209"/>
    </location>
</feature>
<evidence type="ECO:0000256" key="2">
    <source>
        <dbReference type="ARBA" id="ARBA00022837"/>
    </source>
</evidence>
<dbReference type="InterPro" id="IPR028974">
    <property type="entry name" value="TSP_type-3_rpt"/>
</dbReference>
<feature type="non-terminal residue" evidence="4">
    <location>
        <position position="1"/>
    </location>
</feature>
<dbReference type="InterPro" id="IPR015943">
    <property type="entry name" value="WD40/YVTN_repeat-like_dom_sf"/>
</dbReference>
<evidence type="ECO:0000313" key="4">
    <source>
        <dbReference type="EMBL" id="GAF98160.1"/>
    </source>
</evidence>
<keyword evidence="2" id="KW-0106">Calcium</keyword>
<dbReference type="GO" id="GO:0007155">
    <property type="term" value="P:cell adhesion"/>
    <property type="evidence" value="ECO:0007669"/>
    <property type="project" value="InterPro"/>
</dbReference>
<name>X0VC47_9ZZZZ</name>
<dbReference type="GO" id="GO:0000272">
    <property type="term" value="P:polysaccharide catabolic process"/>
    <property type="evidence" value="ECO:0007669"/>
    <property type="project" value="InterPro"/>
</dbReference>
<keyword evidence="1" id="KW-0732">Signal</keyword>
<proteinExistence type="predicted"/>
<protein>
    <recommendedName>
        <fullName evidence="3">Dockerin domain-containing protein</fullName>
    </recommendedName>
</protein>
<reference evidence="4" key="1">
    <citation type="journal article" date="2014" name="Front. Microbiol.">
        <title>High frequency of phylogenetically diverse reductive dehalogenase-homologous genes in deep subseafloor sedimentary metagenomes.</title>
        <authorList>
            <person name="Kawai M."/>
            <person name="Futagami T."/>
            <person name="Toyoda A."/>
            <person name="Takaki Y."/>
            <person name="Nishi S."/>
            <person name="Hori S."/>
            <person name="Arai W."/>
            <person name="Tsubouchi T."/>
            <person name="Morono Y."/>
            <person name="Uchiyama I."/>
            <person name="Ito T."/>
            <person name="Fujiyama A."/>
            <person name="Inagaki F."/>
            <person name="Takami H."/>
        </authorList>
    </citation>
    <scope>NUCLEOTIDE SEQUENCE</scope>
    <source>
        <strain evidence="4">Expedition CK06-06</strain>
    </source>
</reference>
<dbReference type="SUPFAM" id="SSF63446">
    <property type="entry name" value="Type I dockerin domain"/>
    <property type="match status" value="1"/>
</dbReference>
<dbReference type="InterPro" id="IPR016134">
    <property type="entry name" value="Dockerin_dom"/>
</dbReference>
<organism evidence="4">
    <name type="scientific">marine sediment metagenome</name>
    <dbReference type="NCBI Taxonomy" id="412755"/>
    <lineage>
        <taxon>unclassified sequences</taxon>
        <taxon>metagenomes</taxon>
        <taxon>ecological metagenomes</taxon>
    </lineage>
</organism>
<dbReference type="Pfam" id="PF02412">
    <property type="entry name" value="TSP_3"/>
    <property type="match status" value="2"/>
</dbReference>
<dbReference type="Gene3D" id="2.130.10.10">
    <property type="entry name" value="YVTN repeat-like/Quinoprotein amine dehydrogenase"/>
    <property type="match status" value="1"/>
</dbReference>
<dbReference type="PANTHER" id="PTHR10199">
    <property type="entry name" value="THROMBOSPONDIN"/>
    <property type="match status" value="1"/>
</dbReference>
<dbReference type="SUPFAM" id="SSF103647">
    <property type="entry name" value="TSP type-3 repeat"/>
    <property type="match status" value="1"/>
</dbReference>
<evidence type="ECO:0000256" key="1">
    <source>
        <dbReference type="ARBA" id="ARBA00022729"/>
    </source>
</evidence>
<dbReference type="InterPro" id="IPR003367">
    <property type="entry name" value="Thrombospondin_3-like_rpt"/>
</dbReference>
<dbReference type="SUPFAM" id="SSF110296">
    <property type="entry name" value="Oligoxyloglucan reducing end-specific cellobiohydrolase"/>
    <property type="match status" value="1"/>
</dbReference>
<dbReference type="PANTHER" id="PTHR10199:SF100">
    <property type="entry name" value="THROMBOSPONDIN, ISOFORM A"/>
    <property type="match status" value="1"/>
</dbReference>
<accession>X0VC47</accession>